<feature type="compositionally biased region" description="Pro residues" evidence="1">
    <location>
        <begin position="1"/>
        <end position="13"/>
    </location>
</feature>
<feature type="region of interest" description="Disordered" evidence="1">
    <location>
        <begin position="1"/>
        <end position="48"/>
    </location>
</feature>
<feature type="compositionally biased region" description="Gly residues" evidence="1">
    <location>
        <begin position="144"/>
        <end position="157"/>
    </location>
</feature>
<dbReference type="InterPro" id="IPR025124">
    <property type="entry name" value="Gag1-like_clamp"/>
</dbReference>
<dbReference type="Proteomes" id="UP000223968">
    <property type="component" value="Unassembled WGS sequence"/>
</dbReference>
<feature type="compositionally biased region" description="Low complexity" evidence="1">
    <location>
        <begin position="453"/>
        <end position="478"/>
    </location>
</feature>
<protein>
    <recommendedName>
        <fullName evidence="2">Gag1-like clamp domain-containing protein</fullName>
    </recommendedName>
</protein>
<evidence type="ECO:0000259" key="2">
    <source>
        <dbReference type="Pfam" id="PF13259"/>
    </source>
</evidence>
<dbReference type="STRING" id="1447875.A0A2B7XVP6"/>
<feature type="compositionally biased region" description="Basic and acidic residues" evidence="1">
    <location>
        <begin position="117"/>
        <end position="138"/>
    </location>
</feature>
<dbReference type="PANTHER" id="PTHR28065">
    <property type="entry name" value="FREQUENIN"/>
    <property type="match status" value="1"/>
</dbReference>
<feature type="region of interest" description="Disordered" evidence="1">
    <location>
        <begin position="226"/>
        <end position="327"/>
    </location>
</feature>
<proteinExistence type="predicted"/>
<dbReference type="InterPro" id="IPR053274">
    <property type="entry name" value="Fluconazole_resistance"/>
</dbReference>
<name>A0A2B7XVP6_9EURO</name>
<dbReference type="PANTHER" id="PTHR28065:SF1">
    <property type="entry name" value="DUF4050 DOMAIN-CONTAINING PROTEIN"/>
    <property type="match status" value="1"/>
</dbReference>
<feature type="region of interest" description="Disordered" evidence="1">
    <location>
        <begin position="98"/>
        <end position="194"/>
    </location>
</feature>
<dbReference type="Pfam" id="PF13259">
    <property type="entry name" value="clamp_Gag1-like"/>
    <property type="match status" value="1"/>
</dbReference>
<feature type="compositionally biased region" description="Low complexity" evidence="1">
    <location>
        <begin position="32"/>
        <end position="46"/>
    </location>
</feature>
<dbReference type="AlphaFoldDB" id="A0A2B7XVP6"/>
<feature type="compositionally biased region" description="Low complexity" evidence="1">
    <location>
        <begin position="316"/>
        <end position="327"/>
    </location>
</feature>
<evidence type="ECO:0000256" key="1">
    <source>
        <dbReference type="SAM" id="MobiDB-lite"/>
    </source>
</evidence>
<comment type="caution">
    <text evidence="3">The sequence shown here is derived from an EMBL/GenBank/DDBJ whole genome shotgun (WGS) entry which is preliminary data.</text>
</comment>
<reference evidence="3 4" key="1">
    <citation type="submission" date="2017-10" db="EMBL/GenBank/DDBJ databases">
        <title>Comparative genomics in systemic dimorphic fungi from Ajellomycetaceae.</title>
        <authorList>
            <person name="Munoz J.F."/>
            <person name="Mcewen J.G."/>
            <person name="Clay O.K."/>
            <person name="Cuomo C.A."/>
        </authorList>
    </citation>
    <scope>NUCLEOTIDE SEQUENCE [LARGE SCALE GENOMIC DNA]</scope>
    <source>
        <strain evidence="3 4">UAMH5409</strain>
    </source>
</reference>
<keyword evidence="4" id="KW-1185">Reference proteome</keyword>
<organism evidence="3 4">
    <name type="scientific">Helicocarpus griseus UAMH5409</name>
    <dbReference type="NCBI Taxonomy" id="1447875"/>
    <lineage>
        <taxon>Eukaryota</taxon>
        <taxon>Fungi</taxon>
        <taxon>Dikarya</taxon>
        <taxon>Ascomycota</taxon>
        <taxon>Pezizomycotina</taxon>
        <taxon>Eurotiomycetes</taxon>
        <taxon>Eurotiomycetidae</taxon>
        <taxon>Onygenales</taxon>
        <taxon>Ajellomycetaceae</taxon>
        <taxon>Helicocarpus</taxon>
    </lineage>
</organism>
<gene>
    <name evidence="3" type="ORF">AJ79_04055</name>
</gene>
<feature type="compositionally biased region" description="Low complexity" evidence="1">
    <location>
        <begin position="269"/>
        <end position="308"/>
    </location>
</feature>
<accession>A0A2B7XVP6</accession>
<feature type="region of interest" description="Disordered" evidence="1">
    <location>
        <begin position="452"/>
        <end position="478"/>
    </location>
</feature>
<evidence type="ECO:0000313" key="3">
    <source>
        <dbReference type="EMBL" id="PGH12831.1"/>
    </source>
</evidence>
<dbReference type="EMBL" id="PDNB01000053">
    <property type="protein sequence ID" value="PGH12831.1"/>
    <property type="molecule type" value="Genomic_DNA"/>
</dbReference>
<feature type="domain" description="Gag1-like clamp" evidence="2">
    <location>
        <begin position="168"/>
        <end position="384"/>
    </location>
</feature>
<sequence length="478" mass="49627">MDLTQPPHPPPSHAHPSTTSSVFASLHRKSRSTSAAANGASANTASETLETREAAIKSAKRYLLERIRDDWSYERRQGGLDALQEGGLQPVATTTTTTVDLNGAGATGPGSGSAVGSEEREKQVHVREVGEWREREMDSSCSETGGGAGGESAGGRSAGRKSATSPDPYRFESPEAVEDSLLERRRKRRKVEEEEVAWNEGLRIWIERRDAWTGARRRGNVIGIDNAAGRRSSDGSGGGSCPYGEDVEMVSPDDALAPAGHAIPSRPLSSSSAAKAAQQYIPASAQSPSSNRPSSGGSLPADPTTAQTTPPPLNPNPDASEPLIPLLDPLLPSTNPIRASIKPSIYPSIYSKVIIQSLTPAIPINLSDVTRALVQGWKADGEWPPRPTVTQDVPVIKKRFGAGGNTNPSGTAAAAADGAGKMRRLSGSGVTGAVKKVLGLSGIHAGRRFHLRGSSQSVGPGPAGAAGSPPASGVAGAH</sequence>
<dbReference type="OrthoDB" id="5422958at2759"/>
<evidence type="ECO:0000313" key="4">
    <source>
        <dbReference type="Proteomes" id="UP000223968"/>
    </source>
</evidence>